<evidence type="ECO:0000313" key="4">
    <source>
        <dbReference type="Proteomes" id="UP000268014"/>
    </source>
</evidence>
<dbReference type="InterPro" id="IPR011990">
    <property type="entry name" value="TPR-like_helical_dom_sf"/>
</dbReference>
<reference evidence="5" key="1">
    <citation type="submission" date="2017-02" db="UniProtKB">
        <authorList>
            <consortium name="WormBaseParasite"/>
        </authorList>
    </citation>
    <scope>IDENTIFICATION</scope>
</reference>
<organism evidence="5">
    <name type="scientific">Haemonchus placei</name>
    <name type="common">Barber's pole worm</name>
    <dbReference type="NCBI Taxonomy" id="6290"/>
    <lineage>
        <taxon>Eukaryota</taxon>
        <taxon>Metazoa</taxon>
        <taxon>Ecdysozoa</taxon>
        <taxon>Nematoda</taxon>
        <taxon>Chromadorea</taxon>
        <taxon>Rhabditida</taxon>
        <taxon>Rhabditina</taxon>
        <taxon>Rhabditomorpha</taxon>
        <taxon>Strongyloidea</taxon>
        <taxon>Trichostrongylidae</taxon>
        <taxon>Haemonchus</taxon>
    </lineage>
</organism>
<evidence type="ECO:0000313" key="3">
    <source>
        <dbReference type="EMBL" id="VDO43554.1"/>
    </source>
</evidence>
<dbReference type="PANTHER" id="PTHR15704">
    <property type="entry name" value="SUPERKILLER 3 PROTEIN-RELATED"/>
    <property type="match status" value="1"/>
</dbReference>
<name>A0A0N4WKS6_HAEPC</name>
<keyword evidence="1" id="KW-0677">Repeat</keyword>
<protein>
    <submittedName>
        <fullName evidence="5">TPR_REGION domain-containing protein</fullName>
    </submittedName>
</protein>
<dbReference type="InterPro" id="IPR039226">
    <property type="entry name" value="Ski3/TTC37"/>
</dbReference>
<evidence type="ECO:0000256" key="1">
    <source>
        <dbReference type="ARBA" id="ARBA00022737"/>
    </source>
</evidence>
<dbReference type="GO" id="GO:0006401">
    <property type="term" value="P:RNA catabolic process"/>
    <property type="evidence" value="ECO:0007669"/>
    <property type="project" value="InterPro"/>
</dbReference>
<proteinExistence type="predicted"/>
<dbReference type="AlphaFoldDB" id="A0A0N4WKS6"/>
<dbReference type="GO" id="GO:0055087">
    <property type="term" value="C:Ski complex"/>
    <property type="evidence" value="ECO:0007669"/>
    <property type="project" value="InterPro"/>
</dbReference>
<sequence length="194" mass="22214">MAELKSSLKQAKKLLGENHSEDALNVLQEFLDDGVEDYMLFCFAALAYGNLDEKTKAKTLYEKAIKLDEKLPAAWQGLFKLYDTGKLASDERAIDVANHLIATCDSEEKRLAIEEARRRFFFELCRYEDLQNDLGKNIVLLGKIIERFVKKDTLTSTEALLVGIFMNMQIHVKLYGLVKIFVLCNKNFVIFVFS</sequence>
<keyword evidence="2" id="KW-0802">TPR repeat</keyword>
<dbReference type="Gene3D" id="1.25.40.10">
    <property type="entry name" value="Tetratricopeptide repeat domain"/>
    <property type="match status" value="1"/>
</dbReference>
<dbReference type="Proteomes" id="UP000268014">
    <property type="component" value="Unassembled WGS sequence"/>
</dbReference>
<evidence type="ECO:0000313" key="5">
    <source>
        <dbReference type="WBParaSite" id="HPLM_0001170301-mRNA-1"/>
    </source>
</evidence>
<dbReference type="WBParaSite" id="HPLM_0001170301-mRNA-1">
    <property type="protein sequence ID" value="HPLM_0001170301-mRNA-1"/>
    <property type="gene ID" value="HPLM_0001170301"/>
</dbReference>
<reference evidence="3 4" key="2">
    <citation type="submission" date="2018-11" db="EMBL/GenBank/DDBJ databases">
        <authorList>
            <consortium name="Pathogen Informatics"/>
        </authorList>
    </citation>
    <scope>NUCLEOTIDE SEQUENCE [LARGE SCALE GENOMIC DNA]</scope>
    <source>
        <strain evidence="3 4">MHpl1</strain>
    </source>
</reference>
<dbReference type="EMBL" id="UZAF01017636">
    <property type="protein sequence ID" value="VDO43554.1"/>
    <property type="molecule type" value="Genomic_DNA"/>
</dbReference>
<keyword evidence="4" id="KW-1185">Reference proteome</keyword>
<accession>A0A0N4WKS6</accession>
<evidence type="ECO:0000256" key="2">
    <source>
        <dbReference type="ARBA" id="ARBA00022803"/>
    </source>
</evidence>
<dbReference type="OrthoDB" id="5870670at2759"/>
<dbReference type="STRING" id="6290.A0A0N4WKS6"/>
<gene>
    <name evidence="3" type="ORF">HPLM_LOCUS11695</name>
</gene>
<dbReference type="PANTHER" id="PTHR15704:SF7">
    <property type="entry name" value="SUPERKILLER COMPLEX PROTEIN 3"/>
    <property type="match status" value="1"/>
</dbReference>
<dbReference type="SUPFAM" id="SSF48452">
    <property type="entry name" value="TPR-like"/>
    <property type="match status" value="1"/>
</dbReference>